<organism evidence="12 13">
    <name type="scientific">Anaeromyces robustus</name>
    <dbReference type="NCBI Taxonomy" id="1754192"/>
    <lineage>
        <taxon>Eukaryota</taxon>
        <taxon>Fungi</taxon>
        <taxon>Fungi incertae sedis</taxon>
        <taxon>Chytridiomycota</taxon>
        <taxon>Chytridiomycota incertae sedis</taxon>
        <taxon>Neocallimastigomycetes</taxon>
        <taxon>Neocallimastigales</taxon>
        <taxon>Neocallimastigaceae</taxon>
        <taxon>Anaeromyces</taxon>
    </lineage>
</organism>
<keyword evidence="7" id="KW-0133">Cell shape</keyword>
<keyword evidence="3" id="KW-0963">Cytoplasm</keyword>
<keyword evidence="6 10" id="KW-0067">ATP-binding</keyword>
<dbReference type="InterPro" id="IPR011095">
    <property type="entry name" value="Dala_Dala_lig_C"/>
</dbReference>
<comment type="subcellular location">
    <subcellularLocation>
        <location evidence="1">Cytoplasm</location>
    </subcellularLocation>
</comment>
<evidence type="ECO:0000256" key="6">
    <source>
        <dbReference type="ARBA" id="ARBA00022840"/>
    </source>
</evidence>
<reference evidence="12 13" key="1">
    <citation type="submission" date="2016-08" db="EMBL/GenBank/DDBJ databases">
        <title>A Parts List for Fungal Cellulosomes Revealed by Comparative Genomics.</title>
        <authorList>
            <consortium name="DOE Joint Genome Institute"/>
            <person name="Haitjema C.H."/>
            <person name="Gilmore S.P."/>
            <person name="Henske J.K."/>
            <person name="Solomon K.V."/>
            <person name="De Groot R."/>
            <person name="Kuo A."/>
            <person name="Mondo S.J."/>
            <person name="Salamov A.A."/>
            <person name="Labutti K."/>
            <person name="Zhao Z."/>
            <person name="Chiniquy J."/>
            <person name="Barry K."/>
            <person name="Brewer H.M."/>
            <person name="Purvine S.O."/>
            <person name="Wright A.T."/>
            <person name="Boxma B."/>
            <person name="Van Alen T."/>
            <person name="Hackstein J.H."/>
            <person name="Baker S.E."/>
            <person name="Grigoriev I.V."/>
            <person name="O'Malley M.A."/>
        </authorList>
    </citation>
    <scope>NUCLEOTIDE SEQUENCE [LARGE SCALE GENOMIC DNA]</scope>
    <source>
        <strain evidence="12 13">S4</strain>
    </source>
</reference>
<evidence type="ECO:0000256" key="4">
    <source>
        <dbReference type="ARBA" id="ARBA00022598"/>
    </source>
</evidence>
<dbReference type="InterPro" id="IPR011127">
    <property type="entry name" value="Dala_Dala_lig_N"/>
</dbReference>
<keyword evidence="5 10" id="KW-0547">Nucleotide-binding</keyword>
<dbReference type="PANTHER" id="PTHR23132:SF23">
    <property type="entry name" value="D-ALANINE--D-ALANINE LIGASE B"/>
    <property type="match status" value="1"/>
</dbReference>
<dbReference type="GO" id="GO:0008716">
    <property type="term" value="F:D-alanine-D-alanine ligase activity"/>
    <property type="evidence" value="ECO:0007669"/>
    <property type="project" value="InterPro"/>
</dbReference>
<dbReference type="Gene3D" id="3.30.470.20">
    <property type="entry name" value="ATP-grasp fold, B domain"/>
    <property type="match status" value="1"/>
</dbReference>
<evidence type="ECO:0000259" key="11">
    <source>
        <dbReference type="PROSITE" id="PS50975"/>
    </source>
</evidence>
<reference evidence="12 13" key="2">
    <citation type="submission" date="2016-08" db="EMBL/GenBank/DDBJ databases">
        <title>Pervasive Adenine N6-methylation of Active Genes in Fungi.</title>
        <authorList>
            <consortium name="DOE Joint Genome Institute"/>
            <person name="Mondo S.J."/>
            <person name="Dannebaum R.O."/>
            <person name="Kuo R.C."/>
            <person name="Labutti K."/>
            <person name="Haridas S."/>
            <person name="Kuo A."/>
            <person name="Salamov A."/>
            <person name="Ahrendt S.R."/>
            <person name="Lipzen A."/>
            <person name="Sullivan W."/>
            <person name="Andreopoulos W.B."/>
            <person name="Clum A."/>
            <person name="Lindquist E."/>
            <person name="Daum C."/>
            <person name="Ramamoorthy G.K."/>
            <person name="Gryganskyi A."/>
            <person name="Culley D."/>
            <person name="Magnuson J.K."/>
            <person name="James T.Y."/>
            <person name="O'Malley M.A."/>
            <person name="Stajich J.E."/>
            <person name="Spatafora J.W."/>
            <person name="Visel A."/>
            <person name="Grigoriev I.V."/>
        </authorList>
    </citation>
    <scope>NUCLEOTIDE SEQUENCE [LARGE SCALE GENOMIC DNA]</scope>
    <source>
        <strain evidence="12 13">S4</strain>
    </source>
</reference>
<dbReference type="InterPro" id="IPR000291">
    <property type="entry name" value="D-Ala_lig_Van_CS"/>
</dbReference>
<dbReference type="AlphaFoldDB" id="A0A1Y1XBZ2"/>
<sequence>MFKIDEILLLENVIYFPDLDPFKSVLNSEGKTIKEFIDEIDLDKIIDDFDYCNSFIMGIDYKNLIMAIQNNPSLLNCIIAEPHIDQAYGGGGGVSCCFISKEHNEAVVAFRGTALNEWEDDCVGANQIDSLQQVNALEWYKSIYSKLHLEDYDVTVTGHSKGGNKAKYITVLNDTMTRCISFDGQGFSDKFMEHYKKEIIEKQKIIENHNVDYDYVNVLLNDIGKKTYYVGFNYGIGGFIESHCPNTFFNFKENGEYQLEVNTNGQPPEIQVLDQFINSLIRSNINEKEKTETTELIGQLVSKAFQIYDQENKVAEFINFFCDTVGDEKYQDNTAYIITFCIKYAKKNKDFFPSIKEILTHFKADDILKTISIFEDLINSEKLNKLIDLSNFLALHVHKVVVKMIKSTVKKNYNVKLSKNQINKMLIIISLVKHMLKTLELNMDGSDITLDNDSIIDEKCLPENLNIVVLAGGLSNERNISLKSGFEVYDLFNGDRNNNVILLDAFMGYGNEEIVIENAFLDPEKYTLERTDISLEIPDLWAIKKRRKDKSNSYFGPNVLQICKQSDIVFIALHGSNGENGKVQATFELLGIDYTGNDYFSSALSSNKMATKMFMINNNILTPKGYLLRKNEEIIEPMDHNIEYPVIVKPNNGGIGLGISIASGKEVFEKAVKEAFRWENEIIVEEYIRGREFSVGILDGVVLPIVEVLPLNHSNSQFGLYVSGEIMNRCPANIPEELENEIKETALTIYKSLNLNSYATVDFILKLDEIVYCLEVDSQPKIGLDSNFMLAAQSARITFPDFCRKSIELSLLKK</sequence>
<evidence type="ECO:0000256" key="9">
    <source>
        <dbReference type="ARBA" id="ARBA00023316"/>
    </source>
</evidence>
<protein>
    <recommendedName>
        <fullName evidence="11">ATP-grasp domain-containing protein</fullName>
    </recommendedName>
</protein>
<keyword evidence="9" id="KW-0961">Cell wall biogenesis/degradation</keyword>
<dbReference type="Pfam" id="PF11187">
    <property type="entry name" value="Mbeg1-like"/>
    <property type="match status" value="1"/>
</dbReference>
<comment type="caution">
    <text evidence="12">The sequence shown here is derived from an EMBL/GenBank/DDBJ whole genome shotgun (WGS) entry which is preliminary data.</text>
</comment>
<dbReference type="SUPFAM" id="SSF56059">
    <property type="entry name" value="Glutathione synthetase ATP-binding domain-like"/>
    <property type="match status" value="1"/>
</dbReference>
<keyword evidence="8" id="KW-0573">Peptidoglycan synthesis</keyword>
<dbReference type="GO" id="GO:0005737">
    <property type="term" value="C:cytoplasm"/>
    <property type="evidence" value="ECO:0007669"/>
    <property type="project" value="UniProtKB-SubCell"/>
</dbReference>
<dbReference type="GO" id="GO:0005524">
    <property type="term" value="F:ATP binding"/>
    <property type="evidence" value="ECO:0007669"/>
    <property type="project" value="UniProtKB-UniRule"/>
</dbReference>
<dbReference type="EMBL" id="MCFG01000077">
    <property type="protein sequence ID" value="ORX83245.1"/>
    <property type="molecule type" value="Genomic_DNA"/>
</dbReference>
<dbReference type="SUPFAM" id="SSF53474">
    <property type="entry name" value="alpha/beta-Hydrolases"/>
    <property type="match status" value="1"/>
</dbReference>
<dbReference type="STRING" id="1754192.A0A1Y1XBZ2"/>
<evidence type="ECO:0000313" key="12">
    <source>
        <dbReference type="EMBL" id="ORX83245.1"/>
    </source>
</evidence>
<evidence type="ECO:0000313" key="13">
    <source>
        <dbReference type="Proteomes" id="UP000193944"/>
    </source>
</evidence>
<dbReference type="InterPro" id="IPR024499">
    <property type="entry name" value="Mbeg1-like"/>
</dbReference>
<dbReference type="Pfam" id="PF07478">
    <property type="entry name" value="Dala_Dala_lig_C"/>
    <property type="match status" value="1"/>
</dbReference>
<dbReference type="SUPFAM" id="SSF52440">
    <property type="entry name" value="PreATP-grasp domain"/>
    <property type="match status" value="1"/>
</dbReference>
<gene>
    <name evidence="12" type="ORF">BCR32DRAFT_267129</name>
</gene>
<evidence type="ECO:0000256" key="1">
    <source>
        <dbReference type="ARBA" id="ARBA00004496"/>
    </source>
</evidence>
<evidence type="ECO:0000256" key="3">
    <source>
        <dbReference type="ARBA" id="ARBA00022490"/>
    </source>
</evidence>
<dbReference type="GO" id="GO:0046872">
    <property type="term" value="F:metal ion binding"/>
    <property type="evidence" value="ECO:0007669"/>
    <property type="project" value="InterPro"/>
</dbReference>
<dbReference type="PROSITE" id="PS50975">
    <property type="entry name" value="ATP_GRASP"/>
    <property type="match status" value="1"/>
</dbReference>
<dbReference type="InterPro" id="IPR013815">
    <property type="entry name" value="ATP_grasp_subdomain_1"/>
</dbReference>
<dbReference type="Pfam" id="PF01820">
    <property type="entry name" value="Dala_Dala_lig_N"/>
    <property type="match status" value="1"/>
</dbReference>
<dbReference type="Gene3D" id="3.30.1490.20">
    <property type="entry name" value="ATP-grasp fold, A domain"/>
    <property type="match status" value="1"/>
</dbReference>
<comment type="similarity">
    <text evidence="2">Belongs to the D-alanine--D-alanine ligase family.</text>
</comment>
<proteinExistence type="inferred from homology"/>
<keyword evidence="13" id="KW-1185">Reference proteome</keyword>
<dbReference type="Proteomes" id="UP000193944">
    <property type="component" value="Unassembled WGS sequence"/>
</dbReference>
<evidence type="ECO:0000256" key="5">
    <source>
        <dbReference type="ARBA" id="ARBA00022741"/>
    </source>
</evidence>
<dbReference type="InterPro" id="IPR029058">
    <property type="entry name" value="AB_hydrolase_fold"/>
</dbReference>
<dbReference type="PROSITE" id="PS00843">
    <property type="entry name" value="DALA_DALA_LIGASE_1"/>
    <property type="match status" value="1"/>
</dbReference>
<dbReference type="GO" id="GO:0008360">
    <property type="term" value="P:regulation of cell shape"/>
    <property type="evidence" value="ECO:0007669"/>
    <property type="project" value="UniProtKB-KW"/>
</dbReference>
<name>A0A1Y1XBZ2_9FUNG</name>
<evidence type="ECO:0000256" key="7">
    <source>
        <dbReference type="ARBA" id="ARBA00022960"/>
    </source>
</evidence>
<dbReference type="PANTHER" id="PTHR23132">
    <property type="entry name" value="D-ALANINE--D-ALANINE LIGASE"/>
    <property type="match status" value="1"/>
</dbReference>
<dbReference type="Gene3D" id="3.40.50.20">
    <property type="match status" value="1"/>
</dbReference>
<evidence type="ECO:0000256" key="10">
    <source>
        <dbReference type="PROSITE-ProRule" id="PRU00409"/>
    </source>
</evidence>
<accession>A0A1Y1XBZ2</accession>
<dbReference type="GO" id="GO:0071555">
    <property type="term" value="P:cell wall organization"/>
    <property type="evidence" value="ECO:0007669"/>
    <property type="project" value="UniProtKB-KW"/>
</dbReference>
<feature type="domain" description="ATP-grasp" evidence="11">
    <location>
        <begin position="612"/>
        <end position="808"/>
    </location>
</feature>
<dbReference type="InterPro" id="IPR011761">
    <property type="entry name" value="ATP-grasp"/>
</dbReference>
<dbReference type="InterPro" id="IPR016185">
    <property type="entry name" value="PreATP-grasp_dom_sf"/>
</dbReference>
<evidence type="ECO:0000256" key="2">
    <source>
        <dbReference type="ARBA" id="ARBA00010871"/>
    </source>
</evidence>
<dbReference type="OrthoDB" id="2013972at2759"/>
<evidence type="ECO:0000256" key="8">
    <source>
        <dbReference type="ARBA" id="ARBA00022984"/>
    </source>
</evidence>
<keyword evidence="4" id="KW-0436">Ligase</keyword>